<evidence type="ECO:0000256" key="2">
    <source>
        <dbReference type="SAM" id="MobiDB-lite"/>
    </source>
</evidence>
<evidence type="ECO:0000313" key="5">
    <source>
        <dbReference type="Proteomes" id="UP000293360"/>
    </source>
</evidence>
<sequence length="547" mass="62547">MSGSEEIPHEEYLRLRWRQRDKFDFYRRGIPWSAALRRHVDFGGLENKIFPKRGKPGTGPNLPNLPRYPSQFKLNRNRINFDELGTKDIVPGYKTAKLTMIKDKLREMKLGFGITKRFEYKQSLGAGGFGLTMWMLQHDYMGKFECDVVVKMNIDPERGDLYREMRCQSVDTNEFIPARERTLWLQAKAAETKNAIFRTQEENELIANMPEPLDAMVMELVPNGDLSMFIKRLNQLQTEFPGMVLWKFFLCSYPVEFIPANQGRINKYPIMENIPDDQGPTRIVHFDLNPKNIFVGRAISGSNEHSFSPILRLGDFGFTVEVEDEKPDQYSFSPGVLFRFGAYNLRLGIMNSCVRVASMDSSPRSNSARTRTILSATPTPSEPTILQAITDRILTYGPLAFDPKYDYIDRDLRRIVAQCQAYYPKDRPGFRELEEAVLLAINSKRYPHTEQDIIQCFDRILPKTKPPPPPESAARPMEVDNKHSDDVNMKSRNSGRESAGKPMEVDGKYSDNDVKMKSRNSGRAAPYQANPRRSPSLVATARGGVCP</sequence>
<dbReference type="InterPro" id="IPR017441">
    <property type="entry name" value="Protein_kinase_ATP_BS"/>
</dbReference>
<dbReference type="GO" id="GO:0005524">
    <property type="term" value="F:ATP binding"/>
    <property type="evidence" value="ECO:0007669"/>
    <property type="project" value="UniProtKB-UniRule"/>
</dbReference>
<feature type="domain" description="Protein kinase" evidence="3">
    <location>
        <begin position="118"/>
        <end position="439"/>
    </location>
</feature>
<keyword evidence="5" id="KW-1185">Reference proteome</keyword>
<feature type="compositionally biased region" description="Basic and acidic residues" evidence="2">
    <location>
        <begin position="477"/>
        <end position="516"/>
    </location>
</feature>
<dbReference type="SUPFAM" id="SSF56112">
    <property type="entry name" value="Protein kinase-like (PK-like)"/>
    <property type="match status" value="1"/>
</dbReference>
<dbReference type="PROSITE" id="PS50011">
    <property type="entry name" value="PROTEIN_KINASE_DOM"/>
    <property type="match status" value="1"/>
</dbReference>
<dbReference type="STRING" id="155417.A0A4Q4TM17"/>
<dbReference type="Gene3D" id="1.10.510.10">
    <property type="entry name" value="Transferase(Phosphotransferase) domain 1"/>
    <property type="match status" value="1"/>
</dbReference>
<keyword evidence="1" id="KW-0547">Nucleotide-binding</keyword>
<dbReference type="OrthoDB" id="4062651at2759"/>
<dbReference type="SMART" id="SM00220">
    <property type="entry name" value="S_TKc"/>
    <property type="match status" value="1"/>
</dbReference>
<dbReference type="InterPro" id="IPR000719">
    <property type="entry name" value="Prot_kinase_dom"/>
</dbReference>
<feature type="region of interest" description="Disordered" evidence="2">
    <location>
        <begin position="460"/>
        <end position="547"/>
    </location>
</feature>
<name>A0A4Q4TM17_9PEZI</name>
<gene>
    <name evidence="4" type="ORF">DL764_002441</name>
</gene>
<dbReference type="Proteomes" id="UP000293360">
    <property type="component" value="Unassembled WGS sequence"/>
</dbReference>
<feature type="binding site" evidence="1">
    <location>
        <position position="151"/>
    </location>
    <ligand>
        <name>ATP</name>
        <dbReference type="ChEBI" id="CHEBI:30616"/>
    </ligand>
</feature>
<reference evidence="4 5" key="1">
    <citation type="submission" date="2018-06" db="EMBL/GenBank/DDBJ databases">
        <title>Complete Genomes of Monosporascus.</title>
        <authorList>
            <person name="Robinson A.J."/>
            <person name="Natvig D.O."/>
        </authorList>
    </citation>
    <scope>NUCLEOTIDE SEQUENCE [LARGE SCALE GENOMIC DNA]</scope>
    <source>
        <strain evidence="4 5">CBS 110550</strain>
    </source>
</reference>
<evidence type="ECO:0000256" key="1">
    <source>
        <dbReference type="PROSITE-ProRule" id="PRU10141"/>
    </source>
</evidence>
<dbReference type="InterPro" id="IPR011009">
    <property type="entry name" value="Kinase-like_dom_sf"/>
</dbReference>
<accession>A0A4Q4TM17</accession>
<comment type="caution">
    <text evidence="4">The sequence shown here is derived from an EMBL/GenBank/DDBJ whole genome shotgun (WGS) entry which is preliminary data.</text>
</comment>
<dbReference type="EMBL" id="QJNU01000094">
    <property type="protein sequence ID" value="RYP07512.1"/>
    <property type="molecule type" value="Genomic_DNA"/>
</dbReference>
<dbReference type="PROSITE" id="PS00107">
    <property type="entry name" value="PROTEIN_KINASE_ATP"/>
    <property type="match status" value="1"/>
</dbReference>
<proteinExistence type="predicted"/>
<dbReference type="GO" id="GO:0004672">
    <property type="term" value="F:protein kinase activity"/>
    <property type="evidence" value="ECO:0007669"/>
    <property type="project" value="InterPro"/>
</dbReference>
<evidence type="ECO:0000259" key="3">
    <source>
        <dbReference type="PROSITE" id="PS50011"/>
    </source>
</evidence>
<protein>
    <recommendedName>
        <fullName evidence="3">Protein kinase domain-containing protein</fullName>
    </recommendedName>
</protein>
<dbReference type="AlphaFoldDB" id="A0A4Q4TM17"/>
<keyword evidence="1" id="KW-0067">ATP-binding</keyword>
<organism evidence="4 5">
    <name type="scientific">Monosporascus ibericus</name>
    <dbReference type="NCBI Taxonomy" id="155417"/>
    <lineage>
        <taxon>Eukaryota</taxon>
        <taxon>Fungi</taxon>
        <taxon>Dikarya</taxon>
        <taxon>Ascomycota</taxon>
        <taxon>Pezizomycotina</taxon>
        <taxon>Sordariomycetes</taxon>
        <taxon>Xylariomycetidae</taxon>
        <taxon>Xylariales</taxon>
        <taxon>Xylariales incertae sedis</taxon>
        <taxon>Monosporascus</taxon>
    </lineage>
</organism>
<evidence type="ECO:0000313" key="4">
    <source>
        <dbReference type="EMBL" id="RYP07512.1"/>
    </source>
</evidence>